<dbReference type="CDD" id="cd00769">
    <property type="entry name" value="PheRS_beta_core"/>
    <property type="match status" value="1"/>
</dbReference>
<dbReference type="InterPro" id="IPR005147">
    <property type="entry name" value="tRNA_synthase_B5-dom"/>
</dbReference>
<organism evidence="9 10">
    <name type="scientific">Tissierella simiarum</name>
    <dbReference type="NCBI Taxonomy" id="2841534"/>
    <lineage>
        <taxon>Bacteria</taxon>
        <taxon>Bacillati</taxon>
        <taxon>Bacillota</taxon>
        <taxon>Tissierellia</taxon>
        <taxon>Tissierellales</taxon>
        <taxon>Tissierellaceae</taxon>
        <taxon>Tissierella</taxon>
    </lineage>
</organism>
<dbReference type="Pfam" id="PF01588">
    <property type="entry name" value="tRNA_bind"/>
    <property type="match status" value="1"/>
</dbReference>
<comment type="subcellular location">
    <subcellularLocation>
        <location evidence="1 4">Cytoplasm</location>
    </subcellularLocation>
</comment>
<dbReference type="Pfam" id="PF17759">
    <property type="entry name" value="tRNA_synthFbeta"/>
    <property type="match status" value="1"/>
</dbReference>
<evidence type="ECO:0000256" key="3">
    <source>
        <dbReference type="ARBA" id="ARBA00022884"/>
    </source>
</evidence>
<keyword evidence="4 9" id="KW-0436">Ligase</keyword>
<evidence type="ECO:0000313" key="10">
    <source>
        <dbReference type="Proteomes" id="UP000749471"/>
    </source>
</evidence>
<dbReference type="Pfam" id="PF03483">
    <property type="entry name" value="B3_4"/>
    <property type="match status" value="1"/>
</dbReference>
<dbReference type="SMART" id="SM00874">
    <property type="entry name" value="B5"/>
    <property type="match status" value="1"/>
</dbReference>
<dbReference type="InterPro" id="IPR045060">
    <property type="entry name" value="Phe-tRNA-ligase_IIc_bsu"/>
</dbReference>
<dbReference type="HAMAP" id="MF_00283">
    <property type="entry name" value="Phe_tRNA_synth_beta1"/>
    <property type="match status" value="1"/>
</dbReference>
<keyword evidence="3 5" id="KW-0694">RNA-binding</keyword>
<comment type="similarity">
    <text evidence="4">Belongs to the phenylalanyl-tRNA synthetase beta subunit family. Type 1 subfamily.</text>
</comment>
<comment type="cofactor">
    <cofactor evidence="4">
        <name>Mg(2+)</name>
        <dbReference type="ChEBI" id="CHEBI:18420"/>
    </cofactor>
    <text evidence="4">Binds 2 magnesium ions per tetramer.</text>
</comment>
<keyword evidence="4" id="KW-0030">Aminoacyl-tRNA synthetase</keyword>
<dbReference type="PROSITE" id="PS50886">
    <property type="entry name" value="TRBD"/>
    <property type="match status" value="1"/>
</dbReference>
<comment type="caution">
    <text evidence="9">The sequence shown here is derived from an EMBL/GenBank/DDBJ whole genome shotgun (WGS) entry which is preliminary data.</text>
</comment>
<dbReference type="RefSeq" id="WP_216522292.1">
    <property type="nucleotide sequence ID" value="NZ_JAHLPM010000029.1"/>
</dbReference>
<feature type="binding site" evidence="4">
    <location>
        <position position="470"/>
    </location>
    <ligand>
        <name>Mg(2+)</name>
        <dbReference type="ChEBI" id="CHEBI:18420"/>
        <note>shared with alpha subunit</note>
    </ligand>
</feature>
<evidence type="ECO:0000259" key="8">
    <source>
        <dbReference type="PROSITE" id="PS51483"/>
    </source>
</evidence>
<proteinExistence type="inferred from homology"/>
<reference evidence="9 10" key="1">
    <citation type="submission" date="2021-06" db="EMBL/GenBank/DDBJ databases">
        <authorList>
            <person name="Sun Q."/>
            <person name="Li D."/>
        </authorList>
    </citation>
    <scope>NUCLEOTIDE SEQUENCE [LARGE SCALE GENOMIC DNA]</scope>
    <source>
        <strain evidence="9 10">MSJ-40</strain>
    </source>
</reference>
<feature type="domain" description="FDX-ACB" evidence="7">
    <location>
        <begin position="703"/>
        <end position="796"/>
    </location>
</feature>
<dbReference type="NCBIfam" id="NF045760">
    <property type="entry name" value="YtpR"/>
    <property type="match status" value="1"/>
</dbReference>
<evidence type="ECO:0000256" key="1">
    <source>
        <dbReference type="ARBA" id="ARBA00004496"/>
    </source>
</evidence>
<dbReference type="SMART" id="SM00896">
    <property type="entry name" value="FDX-ACB"/>
    <property type="match status" value="1"/>
</dbReference>
<dbReference type="InterPro" id="IPR005121">
    <property type="entry name" value="Fdx_antiC-bd"/>
</dbReference>
<evidence type="ECO:0000259" key="7">
    <source>
        <dbReference type="PROSITE" id="PS51447"/>
    </source>
</evidence>
<dbReference type="InterPro" id="IPR041616">
    <property type="entry name" value="PheRS_beta_core"/>
</dbReference>
<feature type="binding site" evidence="4">
    <location>
        <position position="466"/>
    </location>
    <ligand>
        <name>Mg(2+)</name>
        <dbReference type="ChEBI" id="CHEBI:18420"/>
        <note>shared with alpha subunit</note>
    </ligand>
</feature>
<keyword evidence="4" id="KW-0460">Magnesium</keyword>
<keyword evidence="2 4" id="KW-0963">Cytoplasm</keyword>
<dbReference type="PROSITE" id="PS51447">
    <property type="entry name" value="FDX_ACB"/>
    <property type="match status" value="1"/>
</dbReference>
<keyword evidence="5" id="KW-0820">tRNA-binding</keyword>
<dbReference type="NCBIfam" id="TIGR00472">
    <property type="entry name" value="pheT_bact"/>
    <property type="match status" value="1"/>
</dbReference>
<evidence type="ECO:0000256" key="2">
    <source>
        <dbReference type="ARBA" id="ARBA00022490"/>
    </source>
</evidence>
<name>A0ABS6ECI5_9FIRM</name>
<keyword evidence="4" id="KW-0547">Nucleotide-binding</keyword>
<accession>A0ABS6ECI5</accession>
<dbReference type="CDD" id="cd02796">
    <property type="entry name" value="tRNA_bind_bactPheRS"/>
    <property type="match status" value="1"/>
</dbReference>
<protein>
    <recommendedName>
        <fullName evidence="4">Phenylalanine--tRNA ligase beta subunit</fullName>
        <ecNumber evidence="4">6.1.1.20</ecNumber>
    </recommendedName>
    <alternativeName>
        <fullName evidence="4">Phenylalanyl-tRNA synthetase beta subunit</fullName>
        <shortName evidence="4">PheRS</shortName>
    </alternativeName>
</protein>
<feature type="domain" description="B5" evidence="8">
    <location>
        <begin position="407"/>
        <end position="482"/>
    </location>
</feature>
<dbReference type="Pfam" id="PF03484">
    <property type="entry name" value="B5"/>
    <property type="match status" value="1"/>
</dbReference>
<dbReference type="Proteomes" id="UP000749471">
    <property type="component" value="Unassembled WGS sequence"/>
</dbReference>
<dbReference type="InterPro" id="IPR033714">
    <property type="entry name" value="tRNA_bind_bactPheRS"/>
</dbReference>
<dbReference type="GO" id="GO:0004826">
    <property type="term" value="F:phenylalanine-tRNA ligase activity"/>
    <property type="evidence" value="ECO:0007669"/>
    <property type="project" value="UniProtKB-EC"/>
</dbReference>
<comment type="subunit">
    <text evidence="4">Tetramer of two alpha and two beta subunits.</text>
</comment>
<feature type="binding site" evidence="4">
    <location>
        <position position="460"/>
    </location>
    <ligand>
        <name>Mg(2+)</name>
        <dbReference type="ChEBI" id="CHEBI:18420"/>
        <note>shared with alpha subunit</note>
    </ligand>
</feature>
<comment type="catalytic activity">
    <reaction evidence="4">
        <text>tRNA(Phe) + L-phenylalanine + ATP = L-phenylalanyl-tRNA(Phe) + AMP + diphosphate + H(+)</text>
        <dbReference type="Rhea" id="RHEA:19413"/>
        <dbReference type="Rhea" id="RHEA-COMP:9668"/>
        <dbReference type="Rhea" id="RHEA-COMP:9699"/>
        <dbReference type="ChEBI" id="CHEBI:15378"/>
        <dbReference type="ChEBI" id="CHEBI:30616"/>
        <dbReference type="ChEBI" id="CHEBI:33019"/>
        <dbReference type="ChEBI" id="CHEBI:58095"/>
        <dbReference type="ChEBI" id="CHEBI:78442"/>
        <dbReference type="ChEBI" id="CHEBI:78531"/>
        <dbReference type="ChEBI" id="CHEBI:456215"/>
        <dbReference type="EC" id="6.1.1.20"/>
    </reaction>
</comment>
<evidence type="ECO:0000313" key="9">
    <source>
        <dbReference type="EMBL" id="MBU5440241.1"/>
    </source>
</evidence>
<sequence length="797" mass="90452">MLLPIKWLKDYVDLNEEPKVLADGLTLSGSHVESIISLNKGIEKVIVGKILKIEKHPDADKLLICNVDIGEKQLQIVTGATNLKINDYIPVAIVGAKLPNDISIDKTNFRGVDSYGMLCSLKELGYSDSVIPKEMRDGIFILDKEYPLGTDIAQVLQLNDEVIEFEITPNRPDCLSVIGMARETAATFNKELKEPEIKIEKEVEDISNYIDSVEVKSSLCNRYYTRVVKDVEIKESPLWLQIRLMEAGVRPINNIVDITNFVMLEYGEPLHAFDLDKINGRKVIIREADNEEKIITIDEIKRNLDSSNLIIADEKSPIAIAGVMGGFDTEVTRETKIVLLEGANFNGKSVRLTSKKFGLRTEASTRFEKGIDPNLCKTAVDRVCQLIELIDAGTIVKGNIDVYKDVKEEKEIVLRPNKVNSLLGIELSIEDMIKYLEGLGLKSKLKDEVINVTIPTFRLDLEREVDLIEEIGRLYGFHNIPSKPLVGVLTRGEKPYGRIIEDKAKFILQGLGLNEVMTYSFISPKVYDKIKVSDNSPLKKYIKLINPLGEDYSVMRTTLIPNMLDLLSRNYNRGVEICHVYEIGNIFVPKELPVKELPEEKKILSLGMYGKVDFYDLKEVVDKVFERLGIKDVEYIREEDNPTFHPGRTARLVIGDDVIGIIGEIHMDVTENYDIKERVYIGQLDFNKIVDLTNLNFKYKPLPKYPSMLRDIAVVIEKDILAGEMEKVIWNNGKGLIENIELFDIYTGDQIPEGMKSVAYSITYRSHERTLKDEEVNEIQQSIIKDLEDKFKAKLRS</sequence>
<feature type="domain" description="TRNA-binding" evidence="6">
    <location>
        <begin position="39"/>
        <end position="153"/>
    </location>
</feature>
<keyword evidence="10" id="KW-1185">Reference proteome</keyword>
<keyword evidence="4" id="KW-0479">Metal-binding</keyword>
<dbReference type="InterPro" id="IPR002547">
    <property type="entry name" value="tRNA-bd_dom"/>
</dbReference>
<dbReference type="PANTHER" id="PTHR10947">
    <property type="entry name" value="PHENYLALANYL-TRNA SYNTHETASE BETA CHAIN AND LEUCINE-RICH REPEAT-CONTAINING PROTEIN 47"/>
    <property type="match status" value="1"/>
</dbReference>
<evidence type="ECO:0000259" key="6">
    <source>
        <dbReference type="PROSITE" id="PS50886"/>
    </source>
</evidence>
<dbReference type="PANTHER" id="PTHR10947:SF0">
    <property type="entry name" value="PHENYLALANINE--TRNA LIGASE BETA SUBUNIT"/>
    <property type="match status" value="1"/>
</dbReference>
<evidence type="ECO:0000256" key="5">
    <source>
        <dbReference type="PROSITE-ProRule" id="PRU00209"/>
    </source>
</evidence>
<dbReference type="EMBL" id="JAHLPM010000029">
    <property type="protein sequence ID" value="MBU5440241.1"/>
    <property type="molecule type" value="Genomic_DNA"/>
</dbReference>
<gene>
    <name evidence="4 9" type="primary">pheT</name>
    <name evidence="9" type="ORF">KQI42_19795</name>
</gene>
<dbReference type="EC" id="6.1.1.20" evidence="4"/>
<keyword evidence="4" id="KW-0067">ATP-binding</keyword>
<dbReference type="PROSITE" id="PS51483">
    <property type="entry name" value="B5"/>
    <property type="match status" value="1"/>
</dbReference>
<dbReference type="Pfam" id="PF03147">
    <property type="entry name" value="FDX-ACB"/>
    <property type="match status" value="1"/>
</dbReference>
<feature type="binding site" evidence="4">
    <location>
        <position position="469"/>
    </location>
    <ligand>
        <name>Mg(2+)</name>
        <dbReference type="ChEBI" id="CHEBI:18420"/>
        <note>shared with alpha subunit</note>
    </ligand>
</feature>
<dbReference type="SMART" id="SM00873">
    <property type="entry name" value="B3_4"/>
    <property type="match status" value="1"/>
</dbReference>
<dbReference type="InterPro" id="IPR004532">
    <property type="entry name" value="Phe-tRNA-ligase_IIc_bsu_bact"/>
</dbReference>
<evidence type="ECO:0000256" key="4">
    <source>
        <dbReference type="HAMAP-Rule" id="MF_00283"/>
    </source>
</evidence>
<keyword evidence="4" id="KW-0648">Protein biosynthesis</keyword>
<dbReference type="InterPro" id="IPR005146">
    <property type="entry name" value="B3/B4_tRNA-bd"/>
</dbReference>